<dbReference type="EMBL" id="VVYY01000030">
    <property type="protein sequence ID" value="KAA5392622.1"/>
    <property type="molecule type" value="Genomic_DNA"/>
</dbReference>
<dbReference type="InterPro" id="IPR001150">
    <property type="entry name" value="Gly_radical"/>
</dbReference>
<dbReference type="GO" id="GO:0016829">
    <property type="term" value="F:lyase activity"/>
    <property type="evidence" value="ECO:0007669"/>
    <property type="project" value="UniProtKB-KW"/>
</dbReference>
<evidence type="ECO:0000259" key="5">
    <source>
        <dbReference type="PROSITE" id="PS51554"/>
    </source>
</evidence>
<proteinExistence type="predicted"/>
<sequence>MNIIRYKQILKSFIPSSVMTYAIMKREHPDSSIKEVLRKTKLVKGGSKRHTTNSFVKQSAKQYGLMKIDASTYYIYPYDSWVARVVYHKKTMITSVTPDYAAIVSSNLSELERVLHNMSDTGFAEKELTMISSIRWLQKRIIAGLTDRKDERGPLLTKYIHHLLDNVPETLDEAIQKLLFYNALFWQAGHWQCGLGRLDLVLYKYYAHDLANGIITRETGKELIRQMCLILGKDMKAKSRALIGDTGQYILLGGVDKNGNTVQNDLTEIFFEVFTELKVPDPKLILRVNRNTSDVIWRKAIGCILTGCGSPLIINEGLVMKGMVEFGYKKEDVWNFGTSACWEPLIIGKSFDQNNPLLNIPVIDSLNKFIAEEKAPDNFVDFLNEYKKRLGKQVLKNIRDVDFDCSPLYSLFFDDCIKRQKDYSEGGATYAYHGVQIVSLPNLINALLNIKTYVFDRKLFTLHDCRLALKADFKGYEDLREALLANPLKFGSTDKTVLELTKELMAFISDTVAEKTMNGNKAKVGFSSSHYIIISKGVGASLDGRHSGAPFAVHISPVSSKIDLQEVLDFAGSLDYSGNRMNGNVVDSILPKAYADMPDKLTVILKNAMTNGVYELQLNVLDAATLKDAKAHPEKYPYLVVRVWGFSAYFNDLPEEYKDNLIKRAEAYAC</sequence>
<evidence type="ECO:0000313" key="8">
    <source>
        <dbReference type="Proteomes" id="UP000441162"/>
    </source>
</evidence>
<dbReference type="PANTHER" id="PTHR43641:SF2">
    <property type="entry name" value="DEHYDRATASE YBIW-RELATED"/>
    <property type="match status" value="1"/>
</dbReference>
<dbReference type="Pfam" id="PF01228">
    <property type="entry name" value="Gly_radical"/>
    <property type="match status" value="1"/>
</dbReference>
<dbReference type="PANTHER" id="PTHR43641">
    <property type="entry name" value="FORMATE ACETYLTRANSFERASE 3-RELATED"/>
    <property type="match status" value="1"/>
</dbReference>
<feature type="domain" description="Glycine radical" evidence="4">
    <location>
        <begin position="537"/>
        <end position="670"/>
    </location>
</feature>
<keyword evidence="7" id="KW-0670">Pyruvate</keyword>
<dbReference type="PROSITE" id="PS51149">
    <property type="entry name" value="GLY_RADICAL_2"/>
    <property type="match status" value="1"/>
</dbReference>
<evidence type="ECO:0000256" key="2">
    <source>
        <dbReference type="ARBA" id="ARBA00023239"/>
    </source>
</evidence>
<dbReference type="SUPFAM" id="SSF51998">
    <property type="entry name" value="PFL-like glycyl radical enzymes"/>
    <property type="match status" value="1"/>
</dbReference>
<dbReference type="EMBL" id="VVZA01000039">
    <property type="protein sequence ID" value="KAA5401176.1"/>
    <property type="molecule type" value="Genomic_DNA"/>
</dbReference>
<dbReference type="Gene3D" id="3.20.70.20">
    <property type="match status" value="1"/>
</dbReference>
<dbReference type="RefSeq" id="WP_130054537.1">
    <property type="nucleotide sequence ID" value="NZ_RCXK01000031.1"/>
</dbReference>
<evidence type="ECO:0000313" key="7">
    <source>
        <dbReference type="EMBL" id="KAA5401176.1"/>
    </source>
</evidence>
<comment type="caution">
    <text evidence="7">The sequence shown here is derived from an EMBL/GenBank/DDBJ whole genome shotgun (WGS) entry which is preliminary data.</text>
</comment>
<name>A0A4Q5HMR2_9BACT</name>
<keyword evidence="2 7" id="KW-0456">Lyase</keyword>
<dbReference type="AlphaFoldDB" id="A0A4Q5HMR2"/>
<dbReference type="InterPro" id="IPR051215">
    <property type="entry name" value="GRE"/>
</dbReference>
<dbReference type="PROSITE" id="PS51554">
    <property type="entry name" value="PFL"/>
    <property type="match status" value="1"/>
</dbReference>
<evidence type="ECO:0000259" key="4">
    <source>
        <dbReference type="PROSITE" id="PS51149"/>
    </source>
</evidence>
<evidence type="ECO:0000256" key="3">
    <source>
        <dbReference type="PROSITE-ProRule" id="PRU00493"/>
    </source>
</evidence>
<dbReference type="Pfam" id="PF02901">
    <property type="entry name" value="PFL-like"/>
    <property type="match status" value="2"/>
</dbReference>
<evidence type="ECO:0000313" key="9">
    <source>
        <dbReference type="Proteomes" id="UP000481616"/>
    </source>
</evidence>
<keyword evidence="1 3" id="KW-0556">Organic radical</keyword>
<dbReference type="Proteomes" id="UP000481616">
    <property type="component" value="Unassembled WGS sequence"/>
</dbReference>
<dbReference type="GO" id="GO:0005829">
    <property type="term" value="C:cytosol"/>
    <property type="evidence" value="ECO:0007669"/>
    <property type="project" value="TreeGrafter"/>
</dbReference>
<feature type="modified residue" description="Glycine radical" evidence="3">
    <location>
        <position position="645"/>
    </location>
</feature>
<organism evidence="7 8">
    <name type="scientific">Phocaeicola dorei</name>
    <dbReference type="NCBI Taxonomy" id="357276"/>
    <lineage>
        <taxon>Bacteria</taxon>
        <taxon>Pseudomonadati</taxon>
        <taxon>Bacteroidota</taxon>
        <taxon>Bacteroidia</taxon>
        <taxon>Bacteroidales</taxon>
        <taxon>Bacteroidaceae</taxon>
        <taxon>Phocaeicola</taxon>
    </lineage>
</organism>
<dbReference type="Proteomes" id="UP000441162">
    <property type="component" value="Unassembled WGS sequence"/>
</dbReference>
<protein>
    <submittedName>
        <fullName evidence="7">Pyruvate formate lyase</fullName>
    </submittedName>
</protein>
<evidence type="ECO:0000313" key="6">
    <source>
        <dbReference type="EMBL" id="KAA5392622.1"/>
    </source>
</evidence>
<gene>
    <name evidence="7" type="ORF">F2Y51_22945</name>
    <name evidence="6" type="ORF">F2Y58_21895</name>
</gene>
<feature type="domain" description="PFL" evidence="5">
    <location>
        <begin position="1"/>
        <end position="546"/>
    </location>
</feature>
<accession>A0A4Q5HMR2</accession>
<evidence type="ECO:0000256" key="1">
    <source>
        <dbReference type="ARBA" id="ARBA00022818"/>
    </source>
</evidence>
<dbReference type="InterPro" id="IPR004184">
    <property type="entry name" value="PFL_dom"/>
</dbReference>
<reference evidence="8 9" key="1">
    <citation type="journal article" date="2019" name="Nat. Med.">
        <title>A library of human gut bacterial isolates paired with longitudinal multiomics data enables mechanistic microbiome research.</title>
        <authorList>
            <person name="Poyet M."/>
            <person name="Groussin M."/>
            <person name="Gibbons S.M."/>
            <person name="Avila-Pacheco J."/>
            <person name="Jiang X."/>
            <person name="Kearney S.M."/>
            <person name="Perrotta A.R."/>
            <person name="Berdy B."/>
            <person name="Zhao S."/>
            <person name="Lieberman T.D."/>
            <person name="Swanson P.K."/>
            <person name="Smith M."/>
            <person name="Roesemann S."/>
            <person name="Alexander J.E."/>
            <person name="Rich S.A."/>
            <person name="Livny J."/>
            <person name="Vlamakis H."/>
            <person name="Clish C."/>
            <person name="Bullock K."/>
            <person name="Deik A."/>
            <person name="Scott J."/>
            <person name="Pierce K.A."/>
            <person name="Xavier R.J."/>
            <person name="Alm E.J."/>
        </authorList>
    </citation>
    <scope>NUCLEOTIDE SEQUENCE [LARGE SCALE GENOMIC DNA]</scope>
    <source>
        <strain evidence="6 9">BIOML-A1</strain>
        <strain evidence="7 8">BIOML-A4</strain>
    </source>
</reference>